<comment type="caution">
    <text evidence="7">The sequence shown here is derived from an EMBL/GenBank/DDBJ whole genome shotgun (WGS) entry which is preliminary data.</text>
</comment>
<evidence type="ECO:0000313" key="7">
    <source>
        <dbReference type="EMBL" id="NMH80997.1"/>
    </source>
</evidence>
<keyword evidence="8" id="KW-1185">Reference proteome</keyword>
<evidence type="ECO:0000256" key="3">
    <source>
        <dbReference type="ARBA" id="ARBA00022448"/>
    </source>
</evidence>
<dbReference type="SUPFAM" id="SSF53807">
    <property type="entry name" value="Helical backbone' metal receptor"/>
    <property type="match status" value="1"/>
</dbReference>
<feature type="domain" description="Fe/B12 periplasmic-binding" evidence="6">
    <location>
        <begin position="95"/>
        <end position="349"/>
    </location>
</feature>
<dbReference type="CDD" id="cd01146">
    <property type="entry name" value="FhuD"/>
    <property type="match status" value="1"/>
</dbReference>
<proteinExistence type="inferred from homology"/>
<dbReference type="InterPro" id="IPR051313">
    <property type="entry name" value="Bact_iron-sidero_bind"/>
</dbReference>
<dbReference type="InterPro" id="IPR002491">
    <property type="entry name" value="ABC_transptr_periplasmic_BD"/>
</dbReference>
<dbReference type="Gene3D" id="3.40.50.1980">
    <property type="entry name" value="Nitrogenase molybdenum iron protein domain"/>
    <property type="match status" value="2"/>
</dbReference>
<dbReference type="Proteomes" id="UP001296706">
    <property type="component" value="Unassembled WGS sequence"/>
</dbReference>
<protein>
    <submittedName>
        <fullName evidence="7">Iron-siderophore ABC transporter substrate-binding protein</fullName>
    </submittedName>
</protein>
<dbReference type="PROSITE" id="PS50983">
    <property type="entry name" value="FE_B12_PBP"/>
    <property type="match status" value="1"/>
</dbReference>
<dbReference type="Pfam" id="PF01497">
    <property type="entry name" value="Peripla_BP_2"/>
    <property type="match status" value="1"/>
</dbReference>
<dbReference type="RefSeq" id="WP_169399037.1">
    <property type="nucleotide sequence ID" value="NZ_BAAAJH010000003.1"/>
</dbReference>
<evidence type="ECO:0000256" key="2">
    <source>
        <dbReference type="ARBA" id="ARBA00008814"/>
    </source>
</evidence>
<evidence type="ECO:0000256" key="1">
    <source>
        <dbReference type="ARBA" id="ARBA00004196"/>
    </source>
</evidence>
<keyword evidence="4 5" id="KW-0732">Signal</keyword>
<comment type="similarity">
    <text evidence="2">Belongs to the bacterial solute-binding protein 8 family.</text>
</comment>
<evidence type="ECO:0000256" key="4">
    <source>
        <dbReference type="ARBA" id="ARBA00022729"/>
    </source>
</evidence>
<dbReference type="EMBL" id="JAAXKY010000124">
    <property type="protein sequence ID" value="NMH80997.1"/>
    <property type="molecule type" value="Genomic_DNA"/>
</dbReference>
<comment type="subcellular location">
    <subcellularLocation>
        <location evidence="1">Cell envelope</location>
    </subcellularLocation>
</comment>
<sequence length="349" mass="36711">MSSGWVGRPSRRPSSRWTCWGLAVALAAVLATGCAAQQPDTGSGTGDKEVATGGRLFSTADAETAKLGADVGPGVFPRTITHARGTTRLEAKPTRVVVLDSGELDAVLSLGITPVGMANPNGQPPSYLADKIAGVTKVGDTNNLDLEAVAALHPDLILGSKLRVDQLYDPLSAIAPTVLSIRPGFPWKEDFLLVAASLGEETKATQVLNDYQKRADAVKASLSGGAPTISLVRFMPGRIRLYGNLSFIGVILKDVGLPRAPGQDFDELAQEVSTETINRADGDWIFYSSYGAPESTDQNAVVNGGLWSRLGAVQAGHARPVDDEVWFLGLGPIGAMIVLDDLQKILATP</sequence>
<organism evidence="7 8">
    <name type="scientific">Pseudonocardia xinjiangensis</name>
    <dbReference type="NCBI Taxonomy" id="75289"/>
    <lineage>
        <taxon>Bacteria</taxon>
        <taxon>Bacillati</taxon>
        <taxon>Actinomycetota</taxon>
        <taxon>Actinomycetes</taxon>
        <taxon>Pseudonocardiales</taxon>
        <taxon>Pseudonocardiaceae</taxon>
        <taxon>Pseudonocardia</taxon>
    </lineage>
</organism>
<name>A0ABX1RKT6_9PSEU</name>
<dbReference type="PANTHER" id="PTHR30532">
    <property type="entry name" value="IRON III DICITRATE-BINDING PERIPLASMIC PROTEIN"/>
    <property type="match status" value="1"/>
</dbReference>
<evidence type="ECO:0000313" key="8">
    <source>
        <dbReference type="Proteomes" id="UP001296706"/>
    </source>
</evidence>
<accession>A0ABX1RKT6</accession>
<evidence type="ECO:0000256" key="5">
    <source>
        <dbReference type="SAM" id="SignalP"/>
    </source>
</evidence>
<gene>
    <name evidence="7" type="ORF">HF577_28385</name>
</gene>
<keyword evidence="3" id="KW-0813">Transport</keyword>
<evidence type="ECO:0000259" key="6">
    <source>
        <dbReference type="PROSITE" id="PS50983"/>
    </source>
</evidence>
<dbReference type="PANTHER" id="PTHR30532:SF25">
    <property type="entry name" value="IRON(III) DICITRATE-BINDING PERIPLASMIC PROTEIN"/>
    <property type="match status" value="1"/>
</dbReference>
<feature type="signal peptide" evidence="5">
    <location>
        <begin position="1"/>
        <end position="36"/>
    </location>
</feature>
<reference evidence="7 8" key="1">
    <citation type="submission" date="2020-04" db="EMBL/GenBank/DDBJ databases">
        <authorList>
            <person name="Klaysubun C."/>
            <person name="Duangmal K."/>
            <person name="Lipun K."/>
        </authorList>
    </citation>
    <scope>NUCLEOTIDE SEQUENCE [LARGE SCALE GENOMIC DNA]</scope>
    <source>
        <strain evidence="7 8">JCM 11839</strain>
    </source>
</reference>
<feature type="chain" id="PRO_5046678827" evidence="5">
    <location>
        <begin position="37"/>
        <end position="349"/>
    </location>
</feature>